<dbReference type="Gene3D" id="3.30.70.1430">
    <property type="entry name" value="Multidrug efflux transporter AcrB pore domain"/>
    <property type="match status" value="2"/>
</dbReference>
<dbReference type="SUPFAM" id="SSF82714">
    <property type="entry name" value="Multidrug efflux transporter AcrB TolC docking domain, DN and DC subdomains"/>
    <property type="match status" value="2"/>
</dbReference>
<dbReference type="PRINTS" id="PR00702">
    <property type="entry name" value="ACRIFLAVINRP"/>
</dbReference>
<keyword evidence="3" id="KW-1185">Reference proteome</keyword>
<dbReference type="PANTHER" id="PTHR32063:SF0">
    <property type="entry name" value="SWARMING MOTILITY PROTEIN SWRC"/>
    <property type="match status" value="1"/>
</dbReference>
<reference evidence="3" key="1">
    <citation type="journal article" date="2010" name="Stand. Genomic Sci.">
        <title>Complete genome sequence of Syntrophothermus lipocalidus type strain (TGB-C1T).</title>
        <authorList>
            <consortium name="US DOE Joint Genome Institute (JGI-PGF)"/>
            <person name="Djao O."/>
            <person name="Zhang X."/>
            <person name="Lucas S."/>
            <person name="Lapidus A."/>
            <person name="Glavina Del Rio T."/>
            <person name="Nolan M."/>
            <person name="Tice H."/>
            <person name="Cheng J."/>
            <person name="Han C."/>
            <person name="Tapia R."/>
            <person name="Goodwin L."/>
            <person name="Pitluck S."/>
            <person name="Liolios K."/>
            <person name="Ivanova N."/>
            <person name="Mavromatis K."/>
            <person name="Mikhailova N."/>
            <person name="Ovchinnikova G."/>
            <person name="Pati A."/>
            <person name="Brambilla E."/>
            <person name="Chen A."/>
            <person name="Palaniappan K."/>
            <person name="Land M."/>
            <person name="Hauser L."/>
            <person name="Chang Y."/>
            <person name="Jeffries C."/>
            <person name="Rohde M."/>
            <person name="Sikorski J."/>
            <person name="Spring S."/>
            <person name="Goker M."/>
            <person name="Detter J."/>
            <person name="Woyke T."/>
            <person name="Bristow J."/>
            <person name="Eisen J."/>
            <person name="Markowitz V."/>
            <person name="Hugenholtz P."/>
            <person name="Kyrpides N."/>
            <person name="Klenk H."/>
        </authorList>
    </citation>
    <scope>NUCLEOTIDE SEQUENCE [LARGE SCALE GENOMIC DNA]</scope>
    <source>
        <strain evidence="3">DSM 12680 / TGB-C1</strain>
    </source>
</reference>
<keyword evidence="1" id="KW-0472">Membrane</keyword>
<dbReference type="OrthoDB" id="9757876at2"/>
<dbReference type="AlphaFoldDB" id="D7CPT0"/>
<dbReference type="Pfam" id="PF00873">
    <property type="entry name" value="ACR_tran"/>
    <property type="match status" value="1"/>
</dbReference>
<keyword evidence="1" id="KW-0812">Transmembrane</keyword>
<dbReference type="Proteomes" id="UP000000378">
    <property type="component" value="Chromosome"/>
</dbReference>
<keyword evidence="1" id="KW-1133">Transmembrane helix</keyword>
<feature type="transmembrane region" description="Helical" evidence="1">
    <location>
        <begin position="921"/>
        <end position="945"/>
    </location>
</feature>
<sequence length="1039" mass="112331">MRLSRFAVHRPVTVAILVGVLIVLGIVAFSRLAVDLYPDIKLPVAAVITTYSGAGPEEVESQVSRPIESIMGTLGNVKEIQSWSAPGSSIVIVRFNWGTDMDFATLNMREKLALIETYLPDGVDKPTVVKMDPTMMPVLQIGVTGGTDLAQLQDLVEDKIKPELERIDGVASVVLTGGVTREVRVDVDPVKIANYGLTMSQITQVLRADNFNLAGGTVNHGDRQLFIRSLQQFENIDDIKNVTVTTPAGANVLLSQVAQITDGYKDAQQYTRVNGKPSIGIHILKQTDANSVKVSEKVRATLQELSKTIPGGIEVGVVFDQADFINQSMGTIKRSMLEGALLAMLVIYVFLRSVPSTLVIATSIPLSVVATFLLMYFSKMTMNMVTMGGVALAIGRIVDDSIVVLESIFRHRQAGKPAVQAAVEGASEVGNAVMAATFTTVAVFFPVVFVEGISAILFKPLAMTVSFGILSSLVVALTIIPLLSSRMMTGDIVHEVKTEEGLSGPRRVLARLYLFLDSLGERYRRVIRWALGHRRLIVVTVTVLMVASVALVPLIGAEFLPKSDAGQIGITIEMDKGTVLQETDRVASKVEALVKAIPEVTTVFTSVGSEGSMMYMTGASSTDTSTLKVMLCKKSQRSRSTAEIAEEIRKKTGDIAGAKITVTEVDPMMTGMTSSTPVNIEISGDDLEVLKGLSDQAVDIVRAVAGTREVQSNLTEGKPEVRIKVDRRKAAYYGITPGQVAQTVQAAFEGTVATRYRVEGDEVDVRVRYQPSDRDDLSELGSLMITTTSGAQVPLSQVAEFELARGPMTITRIHQVRTAQITANISGRDLNSVIRDIQKRMDKELVLPTGYTVKYTGENKEMVESFQSLLYALLLAVVLVYAVMAIQYESFFDPFVIMFSVPTCFIGGAFGLAVTGRTFNVVAFIGVIMLVGIAVSNAIVLVDYIKTLRERGMERNQAIEEAGAVRLRPVLMTALCTIIALFPLALGLGEGGELEAPLATVVIGGLTASTVITLVLVPVVYTIFDDYGRKIGGWIKSHR</sequence>
<dbReference type="Gene3D" id="3.30.2090.10">
    <property type="entry name" value="Multidrug efflux transporter AcrB TolC docking domain, DN and DC subdomains"/>
    <property type="match status" value="2"/>
</dbReference>
<proteinExistence type="predicted"/>
<dbReference type="STRING" id="643648.Slip_1956"/>
<feature type="transmembrane region" description="Helical" evidence="1">
    <location>
        <begin position="461"/>
        <end position="483"/>
    </location>
</feature>
<dbReference type="Gene3D" id="3.30.70.1440">
    <property type="entry name" value="Multidrug efflux transporter AcrB pore domain"/>
    <property type="match status" value="1"/>
</dbReference>
<dbReference type="KEGG" id="slp:Slip_1956"/>
<feature type="transmembrane region" description="Helical" evidence="1">
    <location>
        <begin position="965"/>
        <end position="986"/>
    </location>
</feature>
<dbReference type="HOGENOM" id="CLU_002755_1_2_9"/>
<feature type="transmembrane region" description="Helical" evidence="1">
    <location>
        <begin position="998"/>
        <end position="1024"/>
    </location>
</feature>
<organism evidence="2 3">
    <name type="scientific">Syntrophothermus lipocalidus (strain DSM 12680 / TGB-C1)</name>
    <dbReference type="NCBI Taxonomy" id="643648"/>
    <lineage>
        <taxon>Bacteria</taxon>
        <taxon>Bacillati</taxon>
        <taxon>Bacillota</taxon>
        <taxon>Clostridia</taxon>
        <taxon>Eubacteriales</taxon>
        <taxon>Syntrophomonadaceae</taxon>
        <taxon>Syntrophothermus</taxon>
    </lineage>
</organism>
<evidence type="ECO:0000313" key="3">
    <source>
        <dbReference type="Proteomes" id="UP000000378"/>
    </source>
</evidence>
<dbReference type="InterPro" id="IPR027463">
    <property type="entry name" value="AcrB_DN_DC_subdom"/>
</dbReference>
<dbReference type="RefSeq" id="WP_013176110.1">
    <property type="nucleotide sequence ID" value="NC_014220.1"/>
</dbReference>
<dbReference type="GO" id="GO:0042910">
    <property type="term" value="F:xenobiotic transmembrane transporter activity"/>
    <property type="evidence" value="ECO:0007669"/>
    <property type="project" value="TreeGrafter"/>
</dbReference>
<reference evidence="2 3" key="2">
    <citation type="journal article" date="2010" name="Stand. Genomic Sci.">
        <title>Complete genome sequence of Syntrophothermus lipocalidus type strain (TGB-C1).</title>
        <authorList>
            <person name="Djao O.D."/>
            <person name="Zhang X."/>
            <person name="Lucas S."/>
            <person name="Lapidus A."/>
            <person name="Del Rio T.G."/>
            <person name="Nolan M."/>
            <person name="Tice H."/>
            <person name="Cheng J.F."/>
            <person name="Han C."/>
            <person name="Tapia R."/>
            <person name="Goodwin L."/>
            <person name="Pitluck S."/>
            <person name="Liolios K."/>
            <person name="Ivanova N."/>
            <person name="Mavromatis K."/>
            <person name="Mikhailova N."/>
            <person name="Ovchinnikova G."/>
            <person name="Pati A."/>
            <person name="Brambilla E."/>
            <person name="Chen A."/>
            <person name="Palaniappan K."/>
            <person name="Land M."/>
            <person name="Hauser L."/>
            <person name="Chang Y.J."/>
            <person name="Jeffries C.D."/>
            <person name="Rohde M."/>
            <person name="Sikorski J."/>
            <person name="Spring S."/>
            <person name="Goker M."/>
            <person name="Detter J.C."/>
            <person name="Woyke T."/>
            <person name="Bristow J."/>
            <person name="Eisen J.A."/>
            <person name="Markowitz V."/>
            <person name="Hugenholtz P."/>
            <person name="Kyrpides N.C."/>
            <person name="Klenk H.P."/>
        </authorList>
    </citation>
    <scope>NUCLEOTIDE SEQUENCE [LARGE SCALE GENOMIC DNA]</scope>
    <source>
        <strain evidence="3">DSM 12680 / TGB-C1</strain>
    </source>
</reference>
<feature type="transmembrane region" description="Helical" evidence="1">
    <location>
        <begin position="536"/>
        <end position="556"/>
    </location>
</feature>
<name>D7CPT0_SYNLT</name>
<dbReference type="eggNOG" id="COG0841">
    <property type="taxonomic scope" value="Bacteria"/>
</dbReference>
<feature type="transmembrane region" description="Helical" evidence="1">
    <location>
        <begin position="429"/>
        <end position="449"/>
    </location>
</feature>
<protein>
    <submittedName>
        <fullName evidence="2">Acriflavin resistance protein</fullName>
    </submittedName>
</protein>
<evidence type="ECO:0000256" key="1">
    <source>
        <dbReference type="SAM" id="Phobius"/>
    </source>
</evidence>
<dbReference type="SUPFAM" id="SSF82866">
    <property type="entry name" value="Multidrug efflux transporter AcrB transmembrane domain"/>
    <property type="match status" value="2"/>
</dbReference>
<gene>
    <name evidence="2" type="ordered locus">Slip_1956</name>
</gene>
<evidence type="ECO:0000313" key="2">
    <source>
        <dbReference type="EMBL" id="ADI02708.1"/>
    </source>
</evidence>
<dbReference type="GO" id="GO:0005886">
    <property type="term" value="C:plasma membrane"/>
    <property type="evidence" value="ECO:0007669"/>
    <property type="project" value="TreeGrafter"/>
</dbReference>
<accession>D7CPT0</accession>
<feature type="transmembrane region" description="Helical" evidence="1">
    <location>
        <begin position="895"/>
        <end position="915"/>
    </location>
</feature>
<dbReference type="EMBL" id="CP002048">
    <property type="protein sequence ID" value="ADI02708.1"/>
    <property type="molecule type" value="Genomic_DNA"/>
</dbReference>
<dbReference type="Gene3D" id="1.20.1640.10">
    <property type="entry name" value="Multidrug efflux transporter AcrB transmembrane domain"/>
    <property type="match status" value="2"/>
</dbReference>
<dbReference type="Gene3D" id="3.30.70.1320">
    <property type="entry name" value="Multidrug efflux transporter AcrB pore domain like"/>
    <property type="match status" value="1"/>
</dbReference>
<dbReference type="PANTHER" id="PTHR32063">
    <property type="match status" value="1"/>
</dbReference>
<feature type="transmembrane region" description="Helical" evidence="1">
    <location>
        <begin position="357"/>
        <end position="377"/>
    </location>
</feature>
<feature type="transmembrane region" description="Helical" evidence="1">
    <location>
        <begin position="869"/>
        <end position="888"/>
    </location>
</feature>
<dbReference type="SUPFAM" id="SSF82693">
    <property type="entry name" value="Multidrug efflux transporter AcrB pore domain, PN1, PN2, PC1 and PC2 subdomains"/>
    <property type="match status" value="3"/>
</dbReference>
<feature type="transmembrane region" description="Helical" evidence="1">
    <location>
        <begin position="12"/>
        <end position="34"/>
    </location>
</feature>
<dbReference type="InterPro" id="IPR001036">
    <property type="entry name" value="Acrflvin-R"/>
</dbReference>